<evidence type="ECO:0000313" key="1">
    <source>
        <dbReference type="EMBL" id="VAW74219.1"/>
    </source>
</evidence>
<reference evidence="1" key="1">
    <citation type="submission" date="2018-06" db="EMBL/GenBank/DDBJ databases">
        <authorList>
            <person name="Zhirakovskaya E."/>
        </authorList>
    </citation>
    <scope>NUCLEOTIDE SEQUENCE</scope>
</reference>
<proteinExistence type="predicted"/>
<gene>
    <name evidence="1" type="ORF">MNBD_GAMMA12-1150</name>
</gene>
<protein>
    <submittedName>
        <fullName evidence="1">Uncharacterized protein</fullName>
    </submittedName>
</protein>
<dbReference type="EMBL" id="UOFL01000055">
    <property type="protein sequence ID" value="VAW74219.1"/>
    <property type="molecule type" value="Genomic_DNA"/>
</dbReference>
<organism evidence="1">
    <name type="scientific">hydrothermal vent metagenome</name>
    <dbReference type="NCBI Taxonomy" id="652676"/>
    <lineage>
        <taxon>unclassified sequences</taxon>
        <taxon>metagenomes</taxon>
        <taxon>ecological metagenomes</taxon>
    </lineage>
</organism>
<name>A0A3B0YJ15_9ZZZZ</name>
<feature type="non-terminal residue" evidence="1">
    <location>
        <position position="1"/>
    </location>
</feature>
<dbReference type="AlphaFoldDB" id="A0A3B0YJ15"/>
<accession>A0A3B0YJ15</accession>
<sequence length="39" mass="4073">TVTQNDGSVQYRETNSANSSLGLSIDQNVPFTGGTLSIT</sequence>